<evidence type="ECO:0000256" key="12">
    <source>
        <dbReference type="ARBA" id="ARBA00029757"/>
    </source>
</evidence>
<dbReference type="EMBL" id="AP028055">
    <property type="protein sequence ID" value="BEH00571.1"/>
    <property type="molecule type" value="Genomic_DNA"/>
</dbReference>
<dbReference type="PANTHER" id="PTHR42724:SF1">
    <property type="entry name" value="TETRAACYLDISACCHARIDE 4'-KINASE, MITOCHONDRIAL-RELATED"/>
    <property type="match status" value="1"/>
</dbReference>
<reference evidence="14 15" key="1">
    <citation type="submission" date="2023-04" db="EMBL/GenBank/DDBJ databases">
        <title>Draft genome sequence of acteroides sedimenti strain YN3PY1.</title>
        <authorList>
            <person name="Yoshida N."/>
        </authorList>
    </citation>
    <scope>NUCLEOTIDE SEQUENCE [LARGE SCALE GENOMIC DNA]</scope>
    <source>
        <strain evidence="14 15">YN3PY1</strain>
    </source>
</reference>
<evidence type="ECO:0000256" key="8">
    <source>
        <dbReference type="ARBA" id="ARBA00022741"/>
    </source>
</evidence>
<keyword evidence="8 13" id="KW-0547">Nucleotide-binding</keyword>
<keyword evidence="6 13" id="KW-0441">Lipid A biosynthesis</keyword>
<proteinExistence type="inferred from homology"/>
<dbReference type="Pfam" id="PF02606">
    <property type="entry name" value="LpxK"/>
    <property type="match status" value="1"/>
</dbReference>
<evidence type="ECO:0000313" key="15">
    <source>
        <dbReference type="Proteomes" id="UP001496674"/>
    </source>
</evidence>
<keyword evidence="7 13" id="KW-0808">Transferase</keyword>
<sequence length="369" mass="42489">MEDSFIKIHKSLYPLSFLYGLGVNLRNKLFDWGILKSKSYEIPIICIGNITVGGTGKTPHTEYLIRLLKNEFKIAVLSRGYKRKSKGFVLATEDSSAKNIGDEPYQIKQKFPEVIVSVDKDRCHGIEMLMEENSNPRLDAILLDDAFQHRYVSPGLSILLVDFNRLICDDALLPAGRLREPEHGKIRANMVIVTKCPQRMKPMDYRIISKRLDLYPYQELYFTTYKYGGLTPLFPEYGATRKTLAQIEKNEQVLLLTGIASPKQMMQDLERYTSQITPVTFSDHHDFGENDLKTIKETFNRLSGNKKIIVTTEKDAARLSQISHIIDEEVKKSIYILPIEVKFLLNQDEMFNQNIIEYVRKNKRNGIIS</sequence>
<evidence type="ECO:0000256" key="13">
    <source>
        <dbReference type="HAMAP-Rule" id="MF_00409"/>
    </source>
</evidence>
<evidence type="ECO:0000256" key="4">
    <source>
        <dbReference type="ARBA" id="ARBA00016436"/>
    </source>
</evidence>
<comment type="similarity">
    <text evidence="13">Belongs to the LpxK family.</text>
</comment>
<evidence type="ECO:0000256" key="1">
    <source>
        <dbReference type="ARBA" id="ARBA00002274"/>
    </source>
</evidence>
<keyword evidence="9 13" id="KW-0418">Kinase</keyword>
<dbReference type="RefSeq" id="WP_353332019.1">
    <property type="nucleotide sequence ID" value="NZ_AP028055.1"/>
</dbReference>
<keyword evidence="5 13" id="KW-0444">Lipid biosynthesis</keyword>
<dbReference type="NCBIfam" id="TIGR00682">
    <property type="entry name" value="lpxK"/>
    <property type="match status" value="1"/>
</dbReference>
<dbReference type="InterPro" id="IPR003758">
    <property type="entry name" value="LpxK"/>
</dbReference>
<dbReference type="Proteomes" id="UP001496674">
    <property type="component" value="Chromosome"/>
</dbReference>
<accession>A0ABM8IF69</accession>
<evidence type="ECO:0000256" key="10">
    <source>
        <dbReference type="ARBA" id="ARBA00022840"/>
    </source>
</evidence>
<evidence type="ECO:0000313" key="14">
    <source>
        <dbReference type="EMBL" id="BEH00571.1"/>
    </source>
</evidence>
<keyword evidence="11 13" id="KW-0443">Lipid metabolism</keyword>
<dbReference type="PANTHER" id="PTHR42724">
    <property type="entry name" value="TETRAACYLDISACCHARIDE 4'-KINASE"/>
    <property type="match status" value="1"/>
</dbReference>
<keyword evidence="15" id="KW-1185">Reference proteome</keyword>
<evidence type="ECO:0000256" key="2">
    <source>
        <dbReference type="ARBA" id="ARBA00004870"/>
    </source>
</evidence>
<evidence type="ECO:0000256" key="9">
    <source>
        <dbReference type="ARBA" id="ARBA00022777"/>
    </source>
</evidence>
<feature type="binding site" evidence="13">
    <location>
        <begin position="51"/>
        <end position="58"/>
    </location>
    <ligand>
        <name>ATP</name>
        <dbReference type="ChEBI" id="CHEBI:30616"/>
    </ligand>
</feature>
<evidence type="ECO:0000256" key="7">
    <source>
        <dbReference type="ARBA" id="ARBA00022679"/>
    </source>
</evidence>
<gene>
    <name evidence="13 14" type="primary">lpxK</name>
    <name evidence="14" type="ORF">BSYN_28350</name>
</gene>
<dbReference type="InterPro" id="IPR027417">
    <property type="entry name" value="P-loop_NTPase"/>
</dbReference>
<dbReference type="SUPFAM" id="SSF52540">
    <property type="entry name" value="P-loop containing nucleoside triphosphate hydrolases"/>
    <property type="match status" value="1"/>
</dbReference>
<evidence type="ECO:0000256" key="3">
    <source>
        <dbReference type="ARBA" id="ARBA00012071"/>
    </source>
</evidence>
<evidence type="ECO:0000256" key="6">
    <source>
        <dbReference type="ARBA" id="ARBA00022556"/>
    </source>
</evidence>
<evidence type="ECO:0000256" key="5">
    <source>
        <dbReference type="ARBA" id="ARBA00022516"/>
    </source>
</evidence>
<evidence type="ECO:0000256" key="11">
    <source>
        <dbReference type="ARBA" id="ARBA00023098"/>
    </source>
</evidence>
<name>A0ABM8IF69_9BACE</name>
<organism evidence="14 15">
    <name type="scientific">Bacteroides sedimenti</name>
    <dbReference type="NCBI Taxonomy" id="2136147"/>
    <lineage>
        <taxon>Bacteria</taxon>
        <taxon>Pseudomonadati</taxon>
        <taxon>Bacteroidota</taxon>
        <taxon>Bacteroidia</taxon>
        <taxon>Bacteroidales</taxon>
        <taxon>Bacteroidaceae</taxon>
        <taxon>Bacteroides</taxon>
    </lineage>
</organism>
<comment type="function">
    <text evidence="1 13">Transfers the gamma-phosphate of ATP to the 4'-position of a tetraacyldisaccharide 1-phosphate intermediate (termed DS-1-P) to form tetraacyldisaccharide 1,4'-bis-phosphate (lipid IVA).</text>
</comment>
<dbReference type="HAMAP" id="MF_00409">
    <property type="entry name" value="LpxK"/>
    <property type="match status" value="1"/>
</dbReference>
<comment type="catalytic activity">
    <reaction evidence="13">
        <text>a lipid A disaccharide + ATP = a lipid IVA + ADP + H(+)</text>
        <dbReference type="Rhea" id="RHEA:67840"/>
        <dbReference type="ChEBI" id="CHEBI:15378"/>
        <dbReference type="ChEBI" id="CHEBI:30616"/>
        <dbReference type="ChEBI" id="CHEBI:176343"/>
        <dbReference type="ChEBI" id="CHEBI:176425"/>
        <dbReference type="ChEBI" id="CHEBI:456216"/>
        <dbReference type="EC" id="2.7.1.130"/>
    </reaction>
</comment>
<dbReference type="EC" id="2.7.1.130" evidence="3 13"/>
<keyword evidence="10 13" id="KW-0067">ATP-binding</keyword>
<protein>
    <recommendedName>
        <fullName evidence="4 13">Tetraacyldisaccharide 4'-kinase</fullName>
        <ecNumber evidence="3 13">2.7.1.130</ecNumber>
    </recommendedName>
    <alternativeName>
        <fullName evidence="12 13">Lipid A 4'-kinase</fullName>
    </alternativeName>
</protein>
<comment type="pathway">
    <text evidence="2 13">Glycolipid biosynthesis; lipid IV(A) biosynthesis; lipid IV(A) from (3R)-3-hydroxytetradecanoyl-[acyl-carrier-protein] and UDP-N-acetyl-alpha-D-glucosamine: step 6/6.</text>
</comment>